<gene>
    <name evidence="4" type="ORF">GBM95_04945</name>
</gene>
<dbReference type="InterPro" id="IPR036705">
    <property type="entry name" value="Ribosyl_crysJ1_sf"/>
</dbReference>
<dbReference type="SUPFAM" id="SSF101478">
    <property type="entry name" value="ADP-ribosylglycohydrolase"/>
    <property type="match status" value="1"/>
</dbReference>
<evidence type="ECO:0000256" key="1">
    <source>
        <dbReference type="ARBA" id="ARBA00010702"/>
    </source>
</evidence>
<accession>A0A6I1EZC1</accession>
<feature type="binding site" evidence="3">
    <location>
        <position position="285"/>
    </location>
    <ligand>
        <name>Mg(2+)</name>
        <dbReference type="ChEBI" id="CHEBI:18420"/>
        <label>1</label>
    </ligand>
</feature>
<dbReference type="OrthoDB" id="9798107at2"/>
<proteinExistence type="inferred from homology"/>
<feature type="binding site" evidence="3">
    <location>
        <position position="64"/>
    </location>
    <ligand>
        <name>Mg(2+)</name>
        <dbReference type="ChEBI" id="CHEBI:18420"/>
        <label>1</label>
    </ligand>
</feature>
<keyword evidence="3" id="KW-0460">Magnesium</keyword>
<dbReference type="PANTHER" id="PTHR16222">
    <property type="entry name" value="ADP-RIBOSYLGLYCOHYDROLASE"/>
    <property type="match status" value="1"/>
</dbReference>
<dbReference type="InterPro" id="IPR005502">
    <property type="entry name" value="Ribosyl_crysJ1"/>
</dbReference>
<comment type="caution">
    <text evidence="4">The sequence shown here is derived from an EMBL/GenBank/DDBJ whole genome shotgun (WGS) entry which is preliminary data.</text>
</comment>
<feature type="binding site" evidence="3">
    <location>
        <position position="288"/>
    </location>
    <ligand>
        <name>Mg(2+)</name>
        <dbReference type="ChEBI" id="CHEBI:18420"/>
        <label>1</label>
    </ligand>
</feature>
<dbReference type="GO" id="GO:0046872">
    <property type="term" value="F:metal ion binding"/>
    <property type="evidence" value="ECO:0007669"/>
    <property type="project" value="UniProtKB-KW"/>
</dbReference>
<dbReference type="Proteomes" id="UP000430564">
    <property type="component" value="Unassembled WGS sequence"/>
</dbReference>
<dbReference type="EMBL" id="WEHX01000021">
    <property type="protein sequence ID" value="KAB7661291.1"/>
    <property type="molecule type" value="Genomic_DNA"/>
</dbReference>
<dbReference type="Gene3D" id="1.10.4080.10">
    <property type="entry name" value="ADP-ribosylation/Crystallin J1"/>
    <property type="match status" value="1"/>
</dbReference>
<name>A0A6I1EZC1_9BURK</name>
<evidence type="ECO:0000256" key="3">
    <source>
        <dbReference type="PIRSR" id="PIRSR605502-1"/>
    </source>
</evidence>
<sequence length="338" mass="36144">MTTATLNHIAGALAGMVLGDALGVPGELWPREKVRARFGHIDRFIDGPEDNIVACYFKAGHYTDDSAQAFVILKALLKAGTVPEAKVLADDLLDWVRSMNGFEINLLGPSSKASLLAWSKGEDPKPVTKLSLTNGAAMRIAPVGCLIDFSEHELLARTVAGVSSVTHSTDVAISGASMVAQAVASGIAGRSWDEISADMKVIHPIAMRLGEPTWAASILSRLEVFERVMLPKRNEVDDEAASRFIYDVIGTGTMTSESVTAALCIALWCRDPWRAAVLAANMGGDTDTIGSMAAAICGAKTGLDAFPAERIAELERINSLDFRGLAEEIIDGRSRFHY</sequence>
<evidence type="ECO:0000256" key="2">
    <source>
        <dbReference type="ARBA" id="ARBA00022801"/>
    </source>
</evidence>
<feature type="binding site" evidence="3">
    <location>
        <position position="287"/>
    </location>
    <ligand>
        <name>Mg(2+)</name>
        <dbReference type="ChEBI" id="CHEBI:18420"/>
        <label>1</label>
    </ligand>
</feature>
<evidence type="ECO:0000313" key="5">
    <source>
        <dbReference type="Proteomes" id="UP000430564"/>
    </source>
</evidence>
<evidence type="ECO:0000313" key="4">
    <source>
        <dbReference type="EMBL" id="KAB7661291.1"/>
    </source>
</evidence>
<comment type="similarity">
    <text evidence="1">Belongs to the ADP-ribosylglycohydrolase family.</text>
</comment>
<feature type="binding site" evidence="3">
    <location>
        <position position="63"/>
    </location>
    <ligand>
        <name>Mg(2+)</name>
        <dbReference type="ChEBI" id="CHEBI:18420"/>
        <label>1</label>
    </ligand>
</feature>
<keyword evidence="2 4" id="KW-0378">Hydrolase</keyword>
<comment type="cofactor">
    <cofactor evidence="3">
        <name>Mg(2+)</name>
        <dbReference type="ChEBI" id="CHEBI:18420"/>
    </cofactor>
    <text evidence="3">Binds 2 magnesium ions per subunit.</text>
</comment>
<reference evidence="4 5" key="1">
    <citation type="submission" date="2019-10" db="EMBL/GenBank/DDBJ databases">
        <title>Genome diversity of Sutterella seckii.</title>
        <authorList>
            <person name="Chaplin A.V."/>
            <person name="Sokolova S.R."/>
            <person name="Mosin K.A."/>
            <person name="Ivanova E.L."/>
            <person name="Kochetkova T.O."/>
            <person name="Goltsov A.Y."/>
            <person name="Trofimov D.Y."/>
            <person name="Efimov B.A."/>
        </authorList>
    </citation>
    <scope>NUCLEOTIDE SEQUENCE [LARGE SCALE GENOMIC DNA]</scope>
    <source>
        <strain evidence="4 5">ASD393</strain>
    </source>
</reference>
<dbReference type="Pfam" id="PF03747">
    <property type="entry name" value="ADP_ribosyl_GH"/>
    <property type="match status" value="1"/>
</dbReference>
<dbReference type="InterPro" id="IPR050792">
    <property type="entry name" value="ADP-ribosylglycohydrolase"/>
</dbReference>
<feature type="binding site" evidence="3">
    <location>
        <position position="65"/>
    </location>
    <ligand>
        <name>Mg(2+)</name>
        <dbReference type="ChEBI" id="CHEBI:18420"/>
        <label>1</label>
    </ligand>
</feature>
<dbReference type="RefSeq" id="WP_152158075.1">
    <property type="nucleotide sequence ID" value="NZ_WEHX01000021.1"/>
</dbReference>
<dbReference type="PANTHER" id="PTHR16222:SF24">
    <property type="entry name" value="ADP-RIBOSYLHYDROLASE ARH3"/>
    <property type="match status" value="1"/>
</dbReference>
<organism evidence="4 5">
    <name type="scientific">Sutterella seckii</name>
    <dbReference type="NCBI Taxonomy" id="1944635"/>
    <lineage>
        <taxon>Bacteria</taxon>
        <taxon>Pseudomonadati</taxon>
        <taxon>Pseudomonadota</taxon>
        <taxon>Betaproteobacteria</taxon>
        <taxon>Burkholderiales</taxon>
        <taxon>Sutterellaceae</taxon>
        <taxon>Sutterella</taxon>
    </lineage>
</organism>
<dbReference type="AlphaFoldDB" id="A0A6I1EZC1"/>
<protein>
    <submittedName>
        <fullName evidence="4">ADP-ribosylglycohydrolase family protein</fullName>
    </submittedName>
</protein>
<dbReference type="GO" id="GO:0016787">
    <property type="term" value="F:hydrolase activity"/>
    <property type="evidence" value="ECO:0007669"/>
    <property type="project" value="UniProtKB-KW"/>
</dbReference>
<keyword evidence="3" id="KW-0479">Metal-binding</keyword>